<dbReference type="HOGENOM" id="CLU_069356_12_9_7"/>
<evidence type="ECO:0000259" key="5">
    <source>
        <dbReference type="PROSITE" id="PS50977"/>
    </source>
</evidence>
<accession>B3E232</accession>
<feature type="DNA-binding region" description="H-T-H motif" evidence="4">
    <location>
        <begin position="27"/>
        <end position="46"/>
    </location>
</feature>
<evidence type="ECO:0000313" key="6">
    <source>
        <dbReference type="EMBL" id="ACD97135.1"/>
    </source>
</evidence>
<dbReference type="InterPro" id="IPR009057">
    <property type="entry name" value="Homeodomain-like_sf"/>
</dbReference>
<name>B3E232_TRIL1</name>
<dbReference type="eggNOG" id="COG1309">
    <property type="taxonomic scope" value="Bacteria"/>
</dbReference>
<keyword evidence="2 4" id="KW-0238">DNA-binding</keyword>
<keyword evidence="3" id="KW-0804">Transcription</keyword>
<protein>
    <submittedName>
        <fullName evidence="6">Transcriptional regulator, TetR family</fullName>
    </submittedName>
</protein>
<evidence type="ECO:0000256" key="4">
    <source>
        <dbReference type="PROSITE-ProRule" id="PRU00335"/>
    </source>
</evidence>
<organism evidence="6 7">
    <name type="scientific">Trichlorobacter lovleyi (strain ATCC BAA-1151 / DSM 17278 / SZ)</name>
    <name type="common">Geobacter lovleyi</name>
    <dbReference type="NCBI Taxonomy" id="398767"/>
    <lineage>
        <taxon>Bacteria</taxon>
        <taxon>Pseudomonadati</taxon>
        <taxon>Thermodesulfobacteriota</taxon>
        <taxon>Desulfuromonadia</taxon>
        <taxon>Geobacterales</taxon>
        <taxon>Geobacteraceae</taxon>
        <taxon>Trichlorobacter</taxon>
    </lineage>
</organism>
<dbReference type="Pfam" id="PF22604">
    <property type="entry name" value="TetR_HI_0893_C"/>
    <property type="match status" value="1"/>
</dbReference>
<dbReference type="STRING" id="398767.Glov_3431"/>
<dbReference type="PRINTS" id="PR00455">
    <property type="entry name" value="HTHTETR"/>
</dbReference>
<evidence type="ECO:0000256" key="1">
    <source>
        <dbReference type="ARBA" id="ARBA00023015"/>
    </source>
</evidence>
<keyword evidence="1" id="KW-0805">Transcription regulation</keyword>
<dbReference type="PANTHER" id="PTHR30055">
    <property type="entry name" value="HTH-TYPE TRANSCRIPTIONAL REGULATOR RUTR"/>
    <property type="match status" value="1"/>
</dbReference>
<proteinExistence type="predicted"/>
<dbReference type="InterPro" id="IPR054422">
    <property type="entry name" value="TetR-like_HI_0893_C"/>
</dbReference>
<dbReference type="Gene3D" id="1.10.357.10">
    <property type="entry name" value="Tetracycline Repressor, domain 2"/>
    <property type="match status" value="1"/>
</dbReference>
<dbReference type="PROSITE" id="PS50977">
    <property type="entry name" value="HTH_TETR_2"/>
    <property type="match status" value="1"/>
</dbReference>
<dbReference type="Proteomes" id="UP000002420">
    <property type="component" value="Chromosome"/>
</dbReference>
<dbReference type="InterPro" id="IPR001647">
    <property type="entry name" value="HTH_TetR"/>
</dbReference>
<dbReference type="KEGG" id="glo:Glov_3431"/>
<evidence type="ECO:0000256" key="3">
    <source>
        <dbReference type="ARBA" id="ARBA00023163"/>
    </source>
</evidence>
<evidence type="ECO:0000256" key="2">
    <source>
        <dbReference type="ARBA" id="ARBA00023125"/>
    </source>
</evidence>
<dbReference type="EMBL" id="CP001089">
    <property type="protein sequence ID" value="ACD97135.1"/>
    <property type="molecule type" value="Genomic_DNA"/>
</dbReference>
<dbReference type="GO" id="GO:0003700">
    <property type="term" value="F:DNA-binding transcription factor activity"/>
    <property type="evidence" value="ECO:0007669"/>
    <property type="project" value="TreeGrafter"/>
</dbReference>
<dbReference type="SUPFAM" id="SSF46689">
    <property type="entry name" value="Homeodomain-like"/>
    <property type="match status" value="1"/>
</dbReference>
<dbReference type="GO" id="GO:0000976">
    <property type="term" value="F:transcription cis-regulatory region binding"/>
    <property type="evidence" value="ECO:0007669"/>
    <property type="project" value="TreeGrafter"/>
</dbReference>
<sequence length="189" mass="21309">MENTDKRMAVIQAAMELIAENGFHGTPMSGIAKRAGVAAGTIYHYFESKDALIEATYALLEEQLLESIRQGYCEDSSVQERFLHIGRMLVSSFIVFPMKSRFIEQFHNSPYGVASRRERMLGKKNDLISSLFEEARQQGLIKDLPLPVIFALAFGPLLLICRDHIFGLITLDDLLIEKTVEACWNALKP</sequence>
<dbReference type="InterPro" id="IPR036271">
    <property type="entry name" value="Tet_transcr_reg_TetR-rel_C_sf"/>
</dbReference>
<dbReference type="PANTHER" id="PTHR30055:SF207">
    <property type="entry name" value="HTH-TYPE TRANSCRIPTIONAL REPRESSOR FATR"/>
    <property type="match status" value="1"/>
</dbReference>
<dbReference type="AlphaFoldDB" id="B3E232"/>
<dbReference type="SUPFAM" id="SSF48498">
    <property type="entry name" value="Tetracyclin repressor-like, C-terminal domain"/>
    <property type="match status" value="1"/>
</dbReference>
<reference evidence="6 7" key="1">
    <citation type="submission" date="2008-05" db="EMBL/GenBank/DDBJ databases">
        <title>Complete sequence of chromosome of Geobacter lovleyi SZ.</title>
        <authorList>
            <consortium name="US DOE Joint Genome Institute"/>
            <person name="Lucas S."/>
            <person name="Copeland A."/>
            <person name="Lapidus A."/>
            <person name="Glavina del Rio T."/>
            <person name="Dalin E."/>
            <person name="Tice H."/>
            <person name="Bruce D."/>
            <person name="Goodwin L."/>
            <person name="Pitluck S."/>
            <person name="Chertkov O."/>
            <person name="Meincke L."/>
            <person name="Brettin T."/>
            <person name="Detter J.C."/>
            <person name="Han C."/>
            <person name="Tapia R."/>
            <person name="Kuske C.R."/>
            <person name="Schmutz J."/>
            <person name="Larimer F."/>
            <person name="Land M."/>
            <person name="Hauser L."/>
            <person name="Kyrpides N."/>
            <person name="Mikhailova N."/>
            <person name="Sung Y."/>
            <person name="Fletcher K.E."/>
            <person name="Ritalahti K.M."/>
            <person name="Loeffler F.E."/>
            <person name="Richardson P."/>
        </authorList>
    </citation>
    <scope>NUCLEOTIDE SEQUENCE [LARGE SCALE GENOMIC DNA]</scope>
    <source>
        <strain evidence="7">ATCC BAA-1151 / DSM 17278 / SZ</strain>
    </source>
</reference>
<dbReference type="OrthoDB" id="6430772at2"/>
<dbReference type="RefSeq" id="WP_012471456.1">
    <property type="nucleotide sequence ID" value="NC_010814.1"/>
</dbReference>
<feature type="domain" description="HTH tetR-type" evidence="5">
    <location>
        <begin position="4"/>
        <end position="64"/>
    </location>
</feature>
<gene>
    <name evidence="6" type="ordered locus">Glov_3431</name>
</gene>
<evidence type="ECO:0000313" key="7">
    <source>
        <dbReference type="Proteomes" id="UP000002420"/>
    </source>
</evidence>
<dbReference type="FunFam" id="1.10.10.60:FF:000141">
    <property type="entry name" value="TetR family transcriptional regulator"/>
    <property type="match status" value="1"/>
</dbReference>
<keyword evidence="7" id="KW-1185">Reference proteome</keyword>
<dbReference type="Pfam" id="PF00440">
    <property type="entry name" value="TetR_N"/>
    <property type="match status" value="1"/>
</dbReference>
<dbReference type="InterPro" id="IPR050109">
    <property type="entry name" value="HTH-type_TetR-like_transc_reg"/>
</dbReference>